<evidence type="ECO:0000313" key="3">
    <source>
        <dbReference type="EMBL" id="GBF91811.1"/>
    </source>
</evidence>
<organism evidence="3 4">
    <name type="scientific">Raphidocelis subcapitata</name>
    <dbReference type="NCBI Taxonomy" id="307507"/>
    <lineage>
        <taxon>Eukaryota</taxon>
        <taxon>Viridiplantae</taxon>
        <taxon>Chlorophyta</taxon>
        <taxon>core chlorophytes</taxon>
        <taxon>Chlorophyceae</taxon>
        <taxon>CS clade</taxon>
        <taxon>Sphaeropleales</taxon>
        <taxon>Selenastraceae</taxon>
        <taxon>Raphidocelis</taxon>
    </lineage>
</organism>
<proteinExistence type="predicted"/>
<keyword evidence="4" id="KW-1185">Reference proteome</keyword>
<name>A0A2V0NW00_9CHLO</name>
<dbReference type="InterPro" id="IPR038577">
    <property type="entry name" value="GT10-like_C_sf"/>
</dbReference>
<dbReference type="PANTHER" id="PTHR11929">
    <property type="entry name" value="ALPHA- 1,3 -FUCOSYLTRANSFERASE"/>
    <property type="match status" value="1"/>
</dbReference>
<dbReference type="PANTHER" id="PTHR11929:SF194">
    <property type="entry name" value="ALPHA-(1,3)-FUCOSYLTRANSFERASE 10"/>
    <property type="match status" value="1"/>
</dbReference>
<dbReference type="Proteomes" id="UP000247498">
    <property type="component" value="Unassembled WGS sequence"/>
</dbReference>
<feature type="region of interest" description="Disordered" evidence="2">
    <location>
        <begin position="339"/>
        <end position="358"/>
    </location>
</feature>
<dbReference type="EMBL" id="BDRX01000027">
    <property type="protein sequence ID" value="GBF91811.1"/>
    <property type="molecule type" value="Genomic_DNA"/>
</dbReference>
<dbReference type="Gene3D" id="3.40.50.11660">
    <property type="entry name" value="Glycosyl transferase family 10, C-terminal domain"/>
    <property type="match status" value="1"/>
</dbReference>
<dbReference type="STRING" id="307507.A0A2V0NW00"/>
<reference evidence="3 4" key="1">
    <citation type="journal article" date="2018" name="Sci. Rep.">
        <title>Raphidocelis subcapitata (=Pseudokirchneriella subcapitata) provides an insight into genome evolution and environmental adaptations in the Sphaeropleales.</title>
        <authorList>
            <person name="Suzuki S."/>
            <person name="Yamaguchi H."/>
            <person name="Nakajima N."/>
            <person name="Kawachi M."/>
        </authorList>
    </citation>
    <scope>NUCLEOTIDE SEQUENCE [LARGE SCALE GENOMIC DNA]</scope>
    <source>
        <strain evidence="3 4">NIES-35</strain>
    </source>
</reference>
<dbReference type="GO" id="GO:0008417">
    <property type="term" value="F:fucosyltransferase activity"/>
    <property type="evidence" value="ECO:0007669"/>
    <property type="project" value="InterPro"/>
</dbReference>
<dbReference type="AlphaFoldDB" id="A0A2V0NW00"/>
<dbReference type="UniPathway" id="UPA00378"/>
<evidence type="ECO:0000256" key="1">
    <source>
        <dbReference type="ARBA" id="ARBA00004922"/>
    </source>
</evidence>
<feature type="compositionally biased region" description="Low complexity" evidence="2">
    <location>
        <begin position="79"/>
        <end position="95"/>
    </location>
</feature>
<feature type="compositionally biased region" description="Low complexity" evidence="2">
    <location>
        <begin position="103"/>
        <end position="156"/>
    </location>
</feature>
<dbReference type="InParanoid" id="A0A2V0NW00"/>
<evidence type="ECO:0000313" key="4">
    <source>
        <dbReference type="Proteomes" id="UP000247498"/>
    </source>
</evidence>
<dbReference type="OrthoDB" id="547348at2759"/>
<dbReference type="GO" id="GO:0016020">
    <property type="term" value="C:membrane"/>
    <property type="evidence" value="ECO:0007669"/>
    <property type="project" value="InterPro"/>
</dbReference>
<protein>
    <submittedName>
        <fullName evidence="3">Uncharacterized protein</fullName>
    </submittedName>
</protein>
<accession>A0A2V0NW00</accession>
<comment type="caution">
    <text evidence="3">The sequence shown here is derived from an EMBL/GenBank/DDBJ whole genome shotgun (WGS) entry which is preliminary data.</text>
</comment>
<gene>
    <name evidence="3" type="ORF">Rsub_04916</name>
</gene>
<feature type="compositionally biased region" description="Pro residues" evidence="2">
    <location>
        <begin position="14"/>
        <end position="23"/>
    </location>
</feature>
<dbReference type="SUPFAM" id="SSF53756">
    <property type="entry name" value="UDP-Glycosyltransferase/glycogen phosphorylase"/>
    <property type="match status" value="1"/>
</dbReference>
<dbReference type="InterPro" id="IPR001503">
    <property type="entry name" value="Glyco_trans_10"/>
</dbReference>
<feature type="region of interest" description="Disordered" evidence="2">
    <location>
        <begin position="79"/>
        <end position="164"/>
    </location>
</feature>
<comment type="pathway">
    <text evidence="1">Protein modification; protein glycosylation.</text>
</comment>
<feature type="region of interest" description="Disordered" evidence="2">
    <location>
        <begin position="1"/>
        <end position="34"/>
    </location>
</feature>
<sequence length="451" mass="47348">MRSQSPQPFLGGAPKPPLLPSFRPPSAAARTRRRPARGRLLAAALLASACLLAHARVSWWQQRLMAPGVGAAALGAPQTAGATGVDRPGGSKSGSTGPGDSSGGSASAVRGGSDGSDGSSRAVDGRSSSTSSGGDGVGTPSSNSSGGDSGPDAASSQPPPRSGPLLFFGVGSAYHHLPACPPGWARPGVGCDAAPCPVAWDWTADRAAADVVIFNTLDGGSGATARLKGTADGDAGKTWVLFSMESGKYYPAVYKSKAMLFNVSADYRLDSADVPIPYYTPSEWGDLRGTEVPSFGAKRQDALVAAFISNCMALNDRAHVLDELIKLLPGRMHSYGKCSTNAREPEGGGGDMAHRKEARRGRAALSPYTWAPPTSTALCRTAALVEYIQRAAEDEALYSKHTAWRQLPEEAWSKEWQELRRLTEYSGHCRIAMHVAGRPHKWRDADAVQQH</sequence>
<evidence type="ECO:0000256" key="2">
    <source>
        <dbReference type="SAM" id="MobiDB-lite"/>
    </source>
</evidence>